<dbReference type="RefSeq" id="WP_067597349.1">
    <property type="nucleotide sequence ID" value="NZ_CP015963.1"/>
</dbReference>
<keyword evidence="7" id="KW-1185">Reference proteome</keyword>
<dbReference type="PROSITE" id="PS50893">
    <property type="entry name" value="ABC_TRANSPORTER_2"/>
    <property type="match status" value="1"/>
</dbReference>
<reference evidence="6 7" key="1">
    <citation type="submission" date="2019-07" db="EMBL/GenBank/DDBJ databases">
        <title>Genomic Encyclopedia of Archaeal and Bacterial Type Strains, Phase II (KMG-II): from individual species to whole genera.</title>
        <authorList>
            <person name="Goeker M."/>
        </authorList>
    </citation>
    <scope>NUCLEOTIDE SEQUENCE [LARGE SCALE GENOMIC DNA]</scope>
    <source>
        <strain evidence="6 7">ATCC BAA-2084</strain>
    </source>
</reference>
<evidence type="ECO:0000256" key="2">
    <source>
        <dbReference type="ARBA" id="ARBA00022741"/>
    </source>
</evidence>
<dbReference type="OrthoDB" id="9808609at2"/>
<feature type="domain" description="ABC transporter" evidence="5">
    <location>
        <begin position="4"/>
        <end position="233"/>
    </location>
</feature>
<evidence type="ECO:0000256" key="1">
    <source>
        <dbReference type="ARBA" id="ARBA00022737"/>
    </source>
</evidence>
<accession>A0A562US58</accession>
<dbReference type="InterPro" id="IPR003439">
    <property type="entry name" value="ABC_transporter-like_ATP-bd"/>
</dbReference>
<dbReference type="EMBL" id="VLLK01000001">
    <property type="protein sequence ID" value="TWJ08454.1"/>
    <property type="molecule type" value="Genomic_DNA"/>
</dbReference>
<evidence type="ECO:0000256" key="3">
    <source>
        <dbReference type="ARBA" id="ARBA00022840"/>
    </source>
</evidence>
<evidence type="ECO:0000313" key="7">
    <source>
        <dbReference type="Proteomes" id="UP000320547"/>
    </source>
</evidence>
<dbReference type="InterPro" id="IPR050611">
    <property type="entry name" value="ABCF"/>
</dbReference>
<proteinExistence type="predicted"/>
<dbReference type="Pfam" id="PF00005">
    <property type="entry name" value="ABC_tran"/>
    <property type="match status" value="2"/>
</dbReference>
<keyword evidence="2" id="KW-0547">Nucleotide-binding</keyword>
<dbReference type="GO" id="GO:0005524">
    <property type="term" value="F:ATP binding"/>
    <property type="evidence" value="ECO:0007669"/>
    <property type="project" value="UniProtKB-KW"/>
</dbReference>
<comment type="caution">
    <text evidence="6">The sequence shown here is derived from an EMBL/GenBank/DDBJ whole genome shotgun (WGS) entry which is preliminary data.</text>
</comment>
<dbReference type="Proteomes" id="UP000320547">
    <property type="component" value="Unassembled WGS sequence"/>
</dbReference>
<protein>
    <submittedName>
        <fullName evidence="6">ATPase subunit of ABC transporter with duplicated ATPase domains</fullName>
    </submittedName>
</protein>
<evidence type="ECO:0000313" key="6">
    <source>
        <dbReference type="EMBL" id="TWJ08454.1"/>
    </source>
</evidence>
<dbReference type="PROSITE" id="PS00211">
    <property type="entry name" value="ABC_TRANSPORTER_1"/>
    <property type="match status" value="1"/>
</dbReference>
<name>A0A562US58_9SPHN</name>
<dbReference type="SUPFAM" id="SSF52540">
    <property type="entry name" value="P-loop containing nucleoside triphosphate hydrolases"/>
    <property type="match status" value="2"/>
</dbReference>
<dbReference type="PANTHER" id="PTHR19211">
    <property type="entry name" value="ATP-BINDING TRANSPORT PROTEIN-RELATED"/>
    <property type="match status" value="1"/>
</dbReference>
<dbReference type="InterPro" id="IPR003593">
    <property type="entry name" value="AAA+_ATPase"/>
</dbReference>
<evidence type="ECO:0000259" key="5">
    <source>
        <dbReference type="PROSITE" id="PS50893"/>
    </source>
</evidence>
<dbReference type="PANTHER" id="PTHR19211:SF6">
    <property type="entry name" value="BLL7188 PROTEIN"/>
    <property type="match status" value="1"/>
</dbReference>
<keyword evidence="3" id="KW-0067">ATP-binding</keyword>
<gene>
    <name evidence="6" type="ORF">JN10_0064</name>
</gene>
<dbReference type="CDD" id="cd03221">
    <property type="entry name" value="ABCF_EF-3"/>
    <property type="match status" value="1"/>
</dbReference>
<organism evidence="6 7">
    <name type="scientific">Altererythrobacter ishigakiensis</name>
    <dbReference type="NCBI Taxonomy" id="476157"/>
    <lineage>
        <taxon>Bacteria</taxon>
        <taxon>Pseudomonadati</taxon>
        <taxon>Pseudomonadota</taxon>
        <taxon>Alphaproteobacteria</taxon>
        <taxon>Sphingomonadales</taxon>
        <taxon>Erythrobacteraceae</taxon>
        <taxon>Altererythrobacter</taxon>
    </lineage>
</organism>
<evidence type="ECO:0000256" key="4">
    <source>
        <dbReference type="SAM" id="MobiDB-lite"/>
    </source>
</evidence>
<dbReference type="SMART" id="SM00382">
    <property type="entry name" value="AAA"/>
    <property type="match status" value="2"/>
</dbReference>
<dbReference type="AlphaFoldDB" id="A0A562US58"/>
<dbReference type="Gene3D" id="3.40.50.300">
    <property type="entry name" value="P-loop containing nucleotide triphosphate hydrolases"/>
    <property type="match status" value="2"/>
</dbReference>
<sequence length="525" mass="56534">MSHIHFDGVSVGANNQNSLFPPFSESISHEVVGLFGRNGSGKSSLLSVISGERSAVQGTVTVDGKVGFMRQGAFDPGISVAETLRVREHLRLLARIEAGEPLPTDLDDADWTLPARLEATLAKMGLPDLNLEREAAELSGGEQCRLRIAALLLTEPDILLLDEPTNDLDDAGRAIVADLLRDWKGPALVASHDRTLLEDTDRIIELSPAGVLSVGGGWSAFKAQRDTIRAQAINALEEAEQNARQARAVQQARSERHARRSKQGKLSSARRDASRLEINAQKSRAEKTSARTAAIGQEQVSQAKAAIEEASARVERIVPVRIKLPASGLQRGQRLLAASQISCSFYQRTIFGPLDINITGPERIALTGANGSGKSTLLKVISGGLSPDTGTIRNEPDRTAVLDQHLSLLAPDEDALTAMQRHNPALTKHEAHAALAQYGFRADWCARVVASLSGGERVRLALACLFTGPTPPQLLLLDEPTNHLDVYAIEMLEQALCEYDGAIVCVSHDAAFRSALKLDRTIDLG</sequence>
<dbReference type="GO" id="GO:0016887">
    <property type="term" value="F:ATP hydrolysis activity"/>
    <property type="evidence" value="ECO:0007669"/>
    <property type="project" value="InterPro"/>
</dbReference>
<dbReference type="InterPro" id="IPR027417">
    <property type="entry name" value="P-loop_NTPase"/>
</dbReference>
<keyword evidence="1" id="KW-0677">Repeat</keyword>
<feature type="region of interest" description="Disordered" evidence="4">
    <location>
        <begin position="244"/>
        <end position="292"/>
    </location>
</feature>
<dbReference type="InterPro" id="IPR017871">
    <property type="entry name" value="ABC_transporter-like_CS"/>
</dbReference>
<dbReference type="STRING" id="476157.GCA_001663155_00676"/>